<dbReference type="SUPFAM" id="SSF140931">
    <property type="entry name" value="Fic-like"/>
    <property type="match status" value="1"/>
</dbReference>
<keyword evidence="4" id="KW-0067">ATP-binding</keyword>
<dbReference type="InterPro" id="IPR003812">
    <property type="entry name" value="Fido"/>
</dbReference>
<dbReference type="PROSITE" id="PS51459">
    <property type="entry name" value="FIDO"/>
    <property type="match status" value="1"/>
</dbReference>
<dbReference type="Pfam" id="PF02661">
    <property type="entry name" value="Fic"/>
    <property type="match status" value="1"/>
</dbReference>
<organism evidence="9 10">
    <name type="scientific">Sulfurimonas lithotrophica</name>
    <dbReference type="NCBI Taxonomy" id="2590022"/>
    <lineage>
        <taxon>Bacteria</taxon>
        <taxon>Pseudomonadati</taxon>
        <taxon>Campylobacterota</taxon>
        <taxon>Epsilonproteobacteria</taxon>
        <taxon>Campylobacterales</taxon>
        <taxon>Sulfurimonadaceae</taxon>
        <taxon>Sulfurimonas</taxon>
    </lineage>
</organism>
<keyword evidence="3" id="KW-0547">Nucleotide-binding</keyword>
<accession>A0A5P8NY95</accession>
<comment type="catalytic activity">
    <reaction evidence="6">
        <text>L-threonyl-[protein] + ATP = 3-O-(5'-adenylyl)-L-threonyl-[protein] + diphosphate</text>
        <dbReference type="Rhea" id="RHEA:54292"/>
        <dbReference type="Rhea" id="RHEA-COMP:11060"/>
        <dbReference type="Rhea" id="RHEA-COMP:13847"/>
        <dbReference type="ChEBI" id="CHEBI:30013"/>
        <dbReference type="ChEBI" id="CHEBI:30616"/>
        <dbReference type="ChEBI" id="CHEBI:33019"/>
        <dbReference type="ChEBI" id="CHEBI:138113"/>
        <dbReference type="EC" id="2.7.7.108"/>
    </reaction>
</comment>
<evidence type="ECO:0000256" key="3">
    <source>
        <dbReference type="ARBA" id="ARBA00022741"/>
    </source>
</evidence>
<evidence type="ECO:0000313" key="10">
    <source>
        <dbReference type="Proteomes" id="UP000326944"/>
    </source>
</evidence>
<evidence type="ECO:0000256" key="2">
    <source>
        <dbReference type="ARBA" id="ARBA00022695"/>
    </source>
</evidence>
<keyword evidence="2" id="KW-0548">Nucleotidyltransferase</keyword>
<dbReference type="Proteomes" id="UP000326944">
    <property type="component" value="Chromosome"/>
</dbReference>
<gene>
    <name evidence="9" type="ORF">FJR48_01155</name>
</gene>
<evidence type="ECO:0000256" key="6">
    <source>
        <dbReference type="ARBA" id="ARBA00047939"/>
    </source>
</evidence>
<feature type="domain" description="Fido" evidence="8">
    <location>
        <begin position="55"/>
        <end position="198"/>
    </location>
</feature>
<sequence>MKYYPPSNHIYYEDSDVPINKLNIKDLEVITEIEKELLVEAYHQLHNELDENTVFDEVYLCKIHRSIFSSLFEWGGQYRSVNISKSESMFCPYMNLDTFSKEIFTKLKNDNYLRDFEDVSKKDEFAQKLSYYMCELIVLHPFNEGNGRSLRLFFDMIVTYNGYEYIDYQQTLQNNDFITASIDCMEADCDKMKIIISNGLKKAET</sequence>
<evidence type="ECO:0000256" key="7">
    <source>
        <dbReference type="ARBA" id="ARBA00048696"/>
    </source>
</evidence>
<dbReference type="PANTHER" id="PTHR39560">
    <property type="entry name" value="PROTEIN ADENYLYLTRANSFERASE FIC-RELATED"/>
    <property type="match status" value="1"/>
</dbReference>
<comment type="catalytic activity">
    <reaction evidence="7">
        <text>L-tyrosyl-[protein] + ATP = O-(5'-adenylyl)-L-tyrosyl-[protein] + diphosphate</text>
        <dbReference type="Rhea" id="RHEA:54288"/>
        <dbReference type="Rhea" id="RHEA-COMP:10136"/>
        <dbReference type="Rhea" id="RHEA-COMP:13846"/>
        <dbReference type="ChEBI" id="CHEBI:30616"/>
        <dbReference type="ChEBI" id="CHEBI:33019"/>
        <dbReference type="ChEBI" id="CHEBI:46858"/>
        <dbReference type="ChEBI" id="CHEBI:83624"/>
        <dbReference type="EC" id="2.7.7.108"/>
    </reaction>
</comment>
<dbReference type="EMBL" id="CP043617">
    <property type="protein sequence ID" value="QFR48402.1"/>
    <property type="molecule type" value="Genomic_DNA"/>
</dbReference>
<dbReference type="RefSeq" id="WP_152306345.1">
    <property type="nucleotide sequence ID" value="NZ_CP043617.1"/>
</dbReference>
<dbReference type="Gene3D" id="1.10.3290.10">
    <property type="entry name" value="Fido-like domain"/>
    <property type="match status" value="1"/>
</dbReference>
<evidence type="ECO:0000256" key="1">
    <source>
        <dbReference type="ARBA" id="ARBA00022679"/>
    </source>
</evidence>
<dbReference type="PANTHER" id="PTHR39560:SF1">
    <property type="entry name" value="PROTEIN ADENYLYLTRANSFERASE FIC-RELATED"/>
    <property type="match status" value="1"/>
</dbReference>
<keyword evidence="1" id="KW-0808">Transferase</keyword>
<keyword evidence="10" id="KW-1185">Reference proteome</keyword>
<evidence type="ECO:0000313" key="9">
    <source>
        <dbReference type="EMBL" id="QFR48402.1"/>
    </source>
</evidence>
<dbReference type="GO" id="GO:0070733">
    <property type="term" value="F:AMPylase activity"/>
    <property type="evidence" value="ECO:0007669"/>
    <property type="project" value="UniProtKB-EC"/>
</dbReference>
<dbReference type="AlphaFoldDB" id="A0A5P8NY95"/>
<dbReference type="InterPro" id="IPR036597">
    <property type="entry name" value="Fido-like_dom_sf"/>
</dbReference>
<proteinExistence type="predicted"/>
<dbReference type="OrthoDB" id="9813719at2"/>
<dbReference type="GO" id="GO:0051302">
    <property type="term" value="P:regulation of cell division"/>
    <property type="evidence" value="ECO:0007669"/>
    <property type="project" value="TreeGrafter"/>
</dbReference>
<reference evidence="9 10" key="1">
    <citation type="submission" date="2019-09" db="EMBL/GenBank/DDBJ databases">
        <title>Sulfurimonas gotlandica sp. nov., a chemoautotrophic and psychrotolerant epsilonproteobacterium isolated from a pelagic redoxcline, and an emended description of the genus Sulfurimonas.</title>
        <authorList>
            <person name="Wang S."/>
            <person name="Jiang L."/>
            <person name="Shao S."/>
        </authorList>
    </citation>
    <scope>NUCLEOTIDE SEQUENCE [LARGE SCALE GENOMIC DNA]</scope>
    <source>
        <strain evidence="9 10">GYSZ_1</strain>
    </source>
</reference>
<evidence type="ECO:0000259" key="8">
    <source>
        <dbReference type="PROSITE" id="PS51459"/>
    </source>
</evidence>
<protein>
    <recommendedName>
        <fullName evidence="5">protein adenylyltransferase</fullName>
        <ecNumber evidence="5">2.7.7.108</ecNumber>
    </recommendedName>
</protein>
<dbReference type="EC" id="2.7.7.108" evidence="5"/>
<name>A0A5P8NY95_9BACT</name>
<evidence type="ECO:0000256" key="5">
    <source>
        <dbReference type="ARBA" id="ARBA00034531"/>
    </source>
</evidence>
<dbReference type="KEGG" id="sulg:FJR48_01155"/>
<evidence type="ECO:0000256" key="4">
    <source>
        <dbReference type="ARBA" id="ARBA00022840"/>
    </source>
</evidence>
<dbReference type="GO" id="GO:0005524">
    <property type="term" value="F:ATP binding"/>
    <property type="evidence" value="ECO:0007669"/>
    <property type="project" value="UniProtKB-KW"/>
</dbReference>